<dbReference type="InterPro" id="IPR027417">
    <property type="entry name" value="P-loop_NTPase"/>
</dbReference>
<comment type="catalytic activity">
    <reaction evidence="2">
        <text>Couples ATP hydrolysis with the unwinding of duplex DNA by translocating in the 3'-5' direction.</text>
        <dbReference type="EC" id="5.6.2.4"/>
    </reaction>
</comment>
<dbReference type="SUPFAM" id="SSF52540">
    <property type="entry name" value="P-loop containing nucleoside triphosphate hydrolases"/>
    <property type="match status" value="1"/>
</dbReference>
<dbReference type="GO" id="GO:0000724">
    <property type="term" value="P:double-strand break repair via homologous recombination"/>
    <property type="evidence" value="ECO:0007669"/>
    <property type="project" value="TreeGrafter"/>
</dbReference>
<comment type="similarity">
    <text evidence="1">Belongs to the helicase family. RecQ subfamily.</text>
</comment>
<accession>A0AAD4GNR5</accession>
<proteinExistence type="inferred from homology"/>
<evidence type="ECO:0000313" key="6">
    <source>
        <dbReference type="Proteomes" id="UP001194746"/>
    </source>
</evidence>
<dbReference type="GO" id="GO:0043138">
    <property type="term" value="F:3'-5' DNA helicase activity"/>
    <property type="evidence" value="ECO:0007669"/>
    <property type="project" value="UniProtKB-EC"/>
</dbReference>
<dbReference type="Pfam" id="PF00271">
    <property type="entry name" value="Helicase_C"/>
    <property type="match status" value="1"/>
</dbReference>
<reference evidence="5" key="2">
    <citation type="submission" date="2020-02" db="EMBL/GenBank/DDBJ databases">
        <authorList>
            <person name="Gilchrist C.L.M."/>
            <person name="Chooi Y.-H."/>
        </authorList>
    </citation>
    <scope>NUCLEOTIDE SEQUENCE</scope>
    <source>
        <strain evidence="5">MST-FP2251</strain>
    </source>
</reference>
<dbReference type="GO" id="GO:0005737">
    <property type="term" value="C:cytoplasm"/>
    <property type="evidence" value="ECO:0007669"/>
    <property type="project" value="TreeGrafter"/>
</dbReference>
<evidence type="ECO:0000256" key="3">
    <source>
        <dbReference type="ARBA" id="ARBA00034808"/>
    </source>
</evidence>
<dbReference type="AlphaFoldDB" id="A0AAD4GNR5"/>
<feature type="domain" description="Helicase C-terminal" evidence="4">
    <location>
        <begin position="66"/>
        <end position="99"/>
    </location>
</feature>
<dbReference type="Proteomes" id="UP001194746">
    <property type="component" value="Unassembled WGS sequence"/>
</dbReference>
<keyword evidence="6" id="KW-1185">Reference proteome</keyword>
<evidence type="ECO:0000256" key="2">
    <source>
        <dbReference type="ARBA" id="ARBA00034617"/>
    </source>
</evidence>
<dbReference type="PANTHER" id="PTHR13710:SF154">
    <property type="entry name" value="RECQ HELICASE, PUTATIVE (AFU_ORTHOLOGUE AFUA_6G14720)-RELATED"/>
    <property type="match status" value="1"/>
</dbReference>
<organism evidence="5 6">
    <name type="scientific">Aspergillus nanangensis</name>
    <dbReference type="NCBI Taxonomy" id="2582783"/>
    <lineage>
        <taxon>Eukaryota</taxon>
        <taxon>Fungi</taxon>
        <taxon>Dikarya</taxon>
        <taxon>Ascomycota</taxon>
        <taxon>Pezizomycotina</taxon>
        <taxon>Eurotiomycetes</taxon>
        <taxon>Eurotiomycetidae</taxon>
        <taxon>Eurotiales</taxon>
        <taxon>Aspergillaceae</taxon>
        <taxon>Aspergillus</taxon>
        <taxon>Aspergillus subgen. Circumdati</taxon>
    </lineage>
</organism>
<protein>
    <recommendedName>
        <fullName evidence="3">DNA 3'-5' helicase</fullName>
        <ecNumber evidence="3">5.6.2.4</ecNumber>
    </recommendedName>
</protein>
<sequence>FLKPAKAYLIRGPSIGADFNSPGWWSSESLKPALDIKESVDTSAIGASPITTSLVAALRSATNYWMGVDIPDIRCIIHMGTPRTLLDYAQESGRAGRDGQGSQAIIIQPAGWDSASPWMEEVPENEIQQVQRYMMAGYRRQVLDRYLDGGCQGHGI</sequence>
<dbReference type="GO" id="GO:0009378">
    <property type="term" value="F:four-way junction helicase activity"/>
    <property type="evidence" value="ECO:0007669"/>
    <property type="project" value="TreeGrafter"/>
</dbReference>
<feature type="non-terminal residue" evidence="5">
    <location>
        <position position="156"/>
    </location>
</feature>
<evidence type="ECO:0000256" key="1">
    <source>
        <dbReference type="ARBA" id="ARBA00005446"/>
    </source>
</evidence>
<dbReference type="GO" id="GO:0005694">
    <property type="term" value="C:chromosome"/>
    <property type="evidence" value="ECO:0007669"/>
    <property type="project" value="TreeGrafter"/>
</dbReference>
<name>A0AAD4GNR5_ASPNN</name>
<reference evidence="5" key="1">
    <citation type="journal article" date="2019" name="Beilstein J. Org. Chem.">
        <title>Nanangenines: drimane sesquiterpenoids as the dominant metabolite cohort of a novel Australian fungus, Aspergillus nanangensis.</title>
        <authorList>
            <person name="Lacey H.J."/>
            <person name="Gilchrist C.L.M."/>
            <person name="Crombie A."/>
            <person name="Kalaitzis J.A."/>
            <person name="Vuong D."/>
            <person name="Rutledge P.J."/>
            <person name="Turner P."/>
            <person name="Pitt J.I."/>
            <person name="Lacey E."/>
            <person name="Chooi Y.H."/>
            <person name="Piggott A.M."/>
        </authorList>
    </citation>
    <scope>NUCLEOTIDE SEQUENCE</scope>
    <source>
        <strain evidence="5">MST-FP2251</strain>
    </source>
</reference>
<dbReference type="EC" id="5.6.2.4" evidence="3"/>
<dbReference type="Gene3D" id="3.40.50.300">
    <property type="entry name" value="P-loop containing nucleotide triphosphate hydrolases"/>
    <property type="match status" value="1"/>
</dbReference>
<dbReference type="EMBL" id="VCAU01000291">
    <property type="protein sequence ID" value="KAF9882583.1"/>
    <property type="molecule type" value="Genomic_DNA"/>
</dbReference>
<dbReference type="PANTHER" id="PTHR13710">
    <property type="entry name" value="DNA HELICASE RECQ FAMILY MEMBER"/>
    <property type="match status" value="1"/>
</dbReference>
<comment type="caution">
    <text evidence="5">The sequence shown here is derived from an EMBL/GenBank/DDBJ whole genome shotgun (WGS) entry which is preliminary data.</text>
</comment>
<evidence type="ECO:0000313" key="5">
    <source>
        <dbReference type="EMBL" id="KAF9882583.1"/>
    </source>
</evidence>
<gene>
    <name evidence="5" type="ORF">FE257_006346</name>
</gene>
<evidence type="ECO:0000259" key="4">
    <source>
        <dbReference type="Pfam" id="PF00271"/>
    </source>
</evidence>
<dbReference type="InterPro" id="IPR001650">
    <property type="entry name" value="Helicase_C-like"/>
</dbReference>